<name>A0A1L9UKL3_ASPBC</name>
<evidence type="ECO:0000256" key="3">
    <source>
        <dbReference type="ARBA" id="ARBA00022737"/>
    </source>
</evidence>
<keyword evidence="6" id="KW-0325">Glycoprotein</keyword>
<dbReference type="CDD" id="cd13854">
    <property type="entry name" value="CuRO_1_MaLCC_like"/>
    <property type="match status" value="1"/>
</dbReference>
<dbReference type="SUPFAM" id="SSF49503">
    <property type="entry name" value="Cupredoxins"/>
    <property type="match status" value="3"/>
</dbReference>
<feature type="signal peptide" evidence="8">
    <location>
        <begin position="1"/>
        <end position="16"/>
    </location>
</feature>
<accession>A0A1L9UKL3</accession>
<evidence type="ECO:0000256" key="4">
    <source>
        <dbReference type="ARBA" id="ARBA00023002"/>
    </source>
</evidence>
<organism evidence="12 13">
    <name type="scientific">Aspergillus brasiliensis (strain CBS 101740 / IMI 381727 / IBT 21946)</name>
    <dbReference type="NCBI Taxonomy" id="767769"/>
    <lineage>
        <taxon>Eukaryota</taxon>
        <taxon>Fungi</taxon>
        <taxon>Dikarya</taxon>
        <taxon>Ascomycota</taxon>
        <taxon>Pezizomycotina</taxon>
        <taxon>Eurotiomycetes</taxon>
        <taxon>Eurotiomycetidae</taxon>
        <taxon>Eurotiales</taxon>
        <taxon>Aspergillaceae</taxon>
        <taxon>Aspergillus</taxon>
        <taxon>Aspergillus subgen. Circumdati</taxon>
    </lineage>
</organism>
<evidence type="ECO:0000259" key="11">
    <source>
        <dbReference type="Pfam" id="PF07732"/>
    </source>
</evidence>
<keyword evidence="3" id="KW-0677">Repeat</keyword>
<dbReference type="AlphaFoldDB" id="A0A1L9UKL3"/>
<dbReference type="Proteomes" id="UP000184499">
    <property type="component" value="Unassembled WGS sequence"/>
</dbReference>
<dbReference type="GO" id="GO:0005507">
    <property type="term" value="F:copper ion binding"/>
    <property type="evidence" value="ECO:0007669"/>
    <property type="project" value="InterPro"/>
</dbReference>
<dbReference type="RefSeq" id="XP_067479428.1">
    <property type="nucleotide sequence ID" value="XM_067628602.1"/>
</dbReference>
<comment type="similarity">
    <text evidence="1">Belongs to the multicopper oxidase family.</text>
</comment>
<reference evidence="13" key="1">
    <citation type="journal article" date="2017" name="Genome Biol.">
        <title>Comparative genomics reveals high biological diversity and specific adaptations in the industrially and medically important fungal genus Aspergillus.</title>
        <authorList>
            <person name="de Vries R.P."/>
            <person name="Riley R."/>
            <person name="Wiebenga A."/>
            <person name="Aguilar-Osorio G."/>
            <person name="Amillis S."/>
            <person name="Uchima C.A."/>
            <person name="Anderluh G."/>
            <person name="Asadollahi M."/>
            <person name="Askin M."/>
            <person name="Barry K."/>
            <person name="Battaglia E."/>
            <person name="Bayram O."/>
            <person name="Benocci T."/>
            <person name="Braus-Stromeyer S.A."/>
            <person name="Caldana C."/>
            <person name="Canovas D."/>
            <person name="Cerqueira G.C."/>
            <person name="Chen F."/>
            <person name="Chen W."/>
            <person name="Choi C."/>
            <person name="Clum A."/>
            <person name="Dos Santos R.A."/>
            <person name="Damasio A.R."/>
            <person name="Diallinas G."/>
            <person name="Emri T."/>
            <person name="Fekete E."/>
            <person name="Flipphi M."/>
            <person name="Freyberg S."/>
            <person name="Gallo A."/>
            <person name="Gournas C."/>
            <person name="Habgood R."/>
            <person name="Hainaut M."/>
            <person name="Harispe M.L."/>
            <person name="Henrissat B."/>
            <person name="Hilden K.S."/>
            <person name="Hope R."/>
            <person name="Hossain A."/>
            <person name="Karabika E."/>
            <person name="Karaffa L."/>
            <person name="Karanyi Z."/>
            <person name="Krasevec N."/>
            <person name="Kuo A."/>
            <person name="Kusch H."/>
            <person name="LaButti K."/>
            <person name="Lagendijk E.L."/>
            <person name="Lapidus A."/>
            <person name="Levasseur A."/>
            <person name="Lindquist E."/>
            <person name="Lipzen A."/>
            <person name="Logrieco A.F."/>
            <person name="MacCabe A."/>
            <person name="Maekelae M.R."/>
            <person name="Malavazi I."/>
            <person name="Melin P."/>
            <person name="Meyer V."/>
            <person name="Mielnichuk N."/>
            <person name="Miskei M."/>
            <person name="Molnar A.P."/>
            <person name="Mule G."/>
            <person name="Ngan C.Y."/>
            <person name="Orejas M."/>
            <person name="Orosz E."/>
            <person name="Ouedraogo J.P."/>
            <person name="Overkamp K.M."/>
            <person name="Park H.-S."/>
            <person name="Perrone G."/>
            <person name="Piumi F."/>
            <person name="Punt P.J."/>
            <person name="Ram A.F."/>
            <person name="Ramon A."/>
            <person name="Rauscher S."/>
            <person name="Record E."/>
            <person name="Riano-Pachon D.M."/>
            <person name="Robert V."/>
            <person name="Roehrig J."/>
            <person name="Ruller R."/>
            <person name="Salamov A."/>
            <person name="Salih N.S."/>
            <person name="Samson R.A."/>
            <person name="Sandor E."/>
            <person name="Sanguinetti M."/>
            <person name="Schuetze T."/>
            <person name="Sepcic K."/>
            <person name="Shelest E."/>
            <person name="Sherlock G."/>
            <person name="Sophianopoulou V."/>
            <person name="Squina F.M."/>
            <person name="Sun H."/>
            <person name="Susca A."/>
            <person name="Todd R.B."/>
            <person name="Tsang A."/>
            <person name="Unkles S.E."/>
            <person name="van de Wiele N."/>
            <person name="van Rossen-Uffink D."/>
            <person name="Oliveira J.V."/>
            <person name="Vesth T.C."/>
            <person name="Visser J."/>
            <person name="Yu J.-H."/>
            <person name="Zhou M."/>
            <person name="Andersen M.R."/>
            <person name="Archer D.B."/>
            <person name="Baker S.E."/>
            <person name="Benoit I."/>
            <person name="Brakhage A.A."/>
            <person name="Braus G.H."/>
            <person name="Fischer R."/>
            <person name="Frisvad J.C."/>
            <person name="Goldman G.H."/>
            <person name="Houbraken J."/>
            <person name="Oakley B."/>
            <person name="Pocsi I."/>
            <person name="Scazzocchio C."/>
            <person name="Seiboth B."/>
            <person name="vanKuyk P.A."/>
            <person name="Wortman J."/>
            <person name="Dyer P.S."/>
            <person name="Grigoriev I.V."/>
        </authorList>
    </citation>
    <scope>NUCLEOTIDE SEQUENCE [LARGE SCALE GENOMIC DNA]</scope>
    <source>
        <strain evidence="13">CBS 101740 / IMI 381727 / IBT 21946</strain>
    </source>
</reference>
<keyword evidence="8" id="KW-0732">Signal</keyword>
<evidence type="ECO:0000256" key="6">
    <source>
        <dbReference type="ARBA" id="ARBA00023180"/>
    </source>
</evidence>
<dbReference type="PANTHER" id="PTHR11709:SF145">
    <property type="entry name" value="LCC1"/>
    <property type="match status" value="1"/>
</dbReference>
<dbReference type="FunFam" id="2.60.40.420:FF:000021">
    <property type="entry name" value="Extracellular dihydrogeodin oxidase/laccase"/>
    <property type="match status" value="1"/>
</dbReference>
<dbReference type="PROSITE" id="PS00080">
    <property type="entry name" value="MULTICOPPER_OXIDASE2"/>
    <property type="match status" value="1"/>
</dbReference>
<dbReference type="Pfam" id="PF07732">
    <property type="entry name" value="Cu-oxidase_3"/>
    <property type="match status" value="1"/>
</dbReference>
<evidence type="ECO:0000259" key="10">
    <source>
        <dbReference type="Pfam" id="PF07731"/>
    </source>
</evidence>
<evidence type="ECO:0000256" key="7">
    <source>
        <dbReference type="SAM" id="MobiDB-lite"/>
    </source>
</evidence>
<dbReference type="Gene3D" id="2.60.40.420">
    <property type="entry name" value="Cupredoxins - blue copper proteins"/>
    <property type="match status" value="3"/>
</dbReference>
<feature type="domain" description="Plastocyanin-like" evidence="10">
    <location>
        <begin position="426"/>
        <end position="561"/>
    </location>
</feature>
<dbReference type="PROSITE" id="PS00079">
    <property type="entry name" value="MULTICOPPER_OXIDASE1"/>
    <property type="match status" value="1"/>
</dbReference>
<keyword evidence="2" id="KW-0479">Metal-binding</keyword>
<dbReference type="InterPro" id="IPR002355">
    <property type="entry name" value="Cu_oxidase_Cu_BS"/>
</dbReference>
<dbReference type="OrthoDB" id="2121828at2759"/>
<dbReference type="GeneID" id="93581090"/>
<dbReference type="Pfam" id="PF07731">
    <property type="entry name" value="Cu-oxidase_2"/>
    <property type="match status" value="1"/>
</dbReference>
<evidence type="ECO:0008006" key="14">
    <source>
        <dbReference type="Google" id="ProtNLM"/>
    </source>
</evidence>
<dbReference type="GO" id="GO:0016491">
    <property type="term" value="F:oxidoreductase activity"/>
    <property type="evidence" value="ECO:0007669"/>
    <property type="project" value="UniProtKB-KW"/>
</dbReference>
<dbReference type="EMBL" id="KV878684">
    <property type="protein sequence ID" value="OJJ72180.1"/>
    <property type="molecule type" value="Genomic_DNA"/>
</dbReference>
<gene>
    <name evidence="12" type="ORF">ASPBRDRAFT_65837</name>
</gene>
<feature type="chain" id="PRO_5012702266" description="Multicopper oxidase" evidence="8">
    <location>
        <begin position="17"/>
        <end position="650"/>
    </location>
</feature>
<keyword evidence="4" id="KW-0560">Oxidoreductase</keyword>
<keyword evidence="13" id="KW-1185">Reference proteome</keyword>
<sequence length="650" mass="71636">MLLGQVSWALVAGSAAVVVATSHSASSSTRYPYGQLPTQPLSLWREDQSQSGSCNPPWSTVSPAGSPPDTGVTRYYNFTVSREITAPDGYNKSGLLINGQFPGPMIEANWGDMIEVTVQNEIYSVEEGLTLHWHGLTQKKTPWEDGVPGVTQCPIVPGSSFTYRFQADQYGTSWYHTHYSAQYTDGAYGPLIIHGPVQPGASYDLDIGPIMISDYGRDSYFAILEEILSIPPQFPNVDNNLINGHGVVNCSSAGQCNTGAGYARFNFTSGKKHRLRLLNTGSNANQKFSIDGHNLTVIANDFVPLQPYTTDVVTLGVGQRADVIVEATGSPTDAYWMRASIDIECLNATASYQTVKAAIYYEGADTTVAPTSNSTVTWESNNCRNDPLDTTVPYYPQTPPSTPELTETLEITLGQNASGNTLFFVNNSTFRANYNTPLLLLGRHGNFSYPYSPQFNLHNTGANSSVRLIIYNLFAMHHPMHLHGHNFWVLADGRGEWDGVITNPSNPQRRDTQILQPGTPEDPAYIVLEWKADNPGVWPLHCHMSYHVSAGLLVNIVERPDEIQQLSIPSSLAQTCRDWAYFSGHEFVDEIDSGRTDRDSHSQTAKATTITLSSNELPIILPIYYYYGHYQDHSSLPRQSDLSDHLMGTT</sequence>
<protein>
    <recommendedName>
        <fullName evidence="14">Multicopper oxidase</fullName>
    </recommendedName>
</protein>
<proteinExistence type="inferred from homology"/>
<feature type="region of interest" description="Disordered" evidence="7">
    <location>
        <begin position="45"/>
        <end position="66"/>
    </location>
</feature>
<dbReference type="InterPro" id="IPR011707">
    <property type="entry name" value="Cu-oxidase-like_N"/>
</dbReference>
<dbReference type="FunFam" id="2.60.40.420:FF:000038">
    <property type="entry name" value="Extracellular dihydrogeodin oxidase/laccase"/>
    <property type="match status" value="1"/>
</dbReference>
<feature type="domain" description="Plastocyanin-like" evidence="9">
    <location>
        <begin position="230"/>
        <end position="358"/>
    </location>
</feature>
<evidence type="ECO:0000256" key="5">
    <source>
        <dbReference type="ARBA" id="ARBA00023008"/>
    </source>
</evidence>
<dbReference type="CDD" id="cd13901">
    <property type="entry name" value="CuRO_3_MaLCC_like"/>
    <property type="match status" value="1"/>
</dbReference>
<evidence type="ECO:0000256" key="2">
    <source>
        <dbReference type="ARBA" id="ARBA00022723"/>
    </source>
</evidence>
<dbReference type="STRING" id="767769.A0A1L9UKL3"/>
<feature type="compositionally biased region" description="Polar residues" evidence="7">
    <location>
        <begin position="49"/>
        <end position="63"/>
    </location>
</feature>
<evidence type="ECO:0000313" key="13">
    <source>
        <dbReference type="Proteomes" id="UP000184499"/>
    </source>
</evidence>
<dbReference type="InterPro" id="IPR011706">
    <property type="entry name" value="Cu-oxidase_C"/>
</dbReference>
<evidence type="ECO:0000259" key="9">
    <source>
        <dbReference type="Pfam" id="PF00394"/>
    </source>
</evidence>
<dbReference type="Pfam" id="PF00394">
    <property type="entry name" value="Cu-oxidase"/>
    <property type="match status" value="1"/>
</dbReference>
<dbReference type="VEuPathDB" id="FungiDB:ASPBRDRAFT_65837"/>
<dbReference type="InterPro" id="IPR033138">
    <property type="entry name" value="Cu_oxidase_CS"/>
</dbReference>
<feature type="domain" description="Plastocyanin-like" evidence="11">
    <location>
        <begin position="82"/>
        <end position="196"/>
    </location>
</feature>
<evidence type="ECO:0000256" key="1">
    <source>
        <dbReference type="ARBA" id="ARBA00010609"/>
    </source>
</evidence>
<dbReference type="PANTHER" id="PTHR11709">
    <property type="entry name" value="MULTI-COPPER OXIDASE"/>
    <property type="match status" value="1"/>
</dbReference>
<evidence type="ECO:0000256" key="8">
    <source>
        <dbReference type="SAM" id="SignalP"/>
    </source>
</evidence>
<keyword evidence="5" id="KW-0186">Copper</keyword>
<dbReference type="InterPro" id="IPR045087">
    <property type="entry name" value="Cu-oxidase_fam"/>
</dbReference>
<dbReference type="CDD" id="cd13880">
    <property type="entry name" value="CuRO_2_MaLCC_like"/>
    <property type="match status" value="1"/>
</dbReference>
<evidence type="ECO:0000313" key="12">
    <source>
        <dbReference type="EMBL" id="OJJ72180.1"/>
    </source>
</evidence>
<dbReference type="InterPro" id="IPR008972">
    <property type="entry name" value="Cupredoxin"/>
</dbReference>
<dbReference type="OMA" id="DSYWIQL"/>
<dbReference type="InterPro" id="IPR001117">
    <property type="entry name" value="Cu-oxidase_2nd"/>
</dbReference>